<evidence type="ECO:0000256" key="5">
    <source>
        <dbReference type="PROSITE-ProRule" id="PRU10141"/>
    </source>
</evidence>
<feature type="transmembrane region" description="Helical" evidence="7">
    <location>
        <begin position="423"/>
        <end position="451"/>
    </location>
</feature>
<dbReference type="InterPro" id="IPR008271">
    <property type="entry name" value="Ser/Thr_kinase_AS"/>
</dbReference>
<protein>
    <recommendedName>
        <fullName evidence="8">Protein kinase domain-containing protein</fullName>
    </recommendedName>
</protein>
<evidence type="ECO:0000256" key="3">
    <source>
        <dbReference type="ARBA" id="ARBA00022777"/>
    </source>
</evidence>
<dbReference type="Proteomes" id="UP001500390">
    <property type="component" value="Unassembled WGS sequence"/>
</dbReference>
<comment type="caution">
    <text evidence="9">The sequence shown here is derived from an EMBL/GenBank/DDBJ whole genome shotgun (WGS) entry which is preliminary data.</text>
</comment>
<dbReference type="Gene3D" id="1.10.510.10">
    <property type="entry name" value="Transferase(Phosphotransferase) domain 1"/>
    <property type="match status" value="1"/>
</dbReference>
<evidence type="ECO:0000256" key="4">
    <source>
        <dbReference type="ARBA" id="ARBA00022840"/>
    </source>
</evidence>
<feature type="transmembrane region" description="Helical" evidence="7">
    <location>
        <begin position="530"/>
        <end position="552"/>
    </location>
</feature>
<dbReference type="SMART" id="SM00220">
    <property type="entry name" value="S_TKc"/>
    <property type="match status" value="1"/>
</dbReference>
<keyword evidence="7" id="KW-0812">Transmembrane</keyword>
<evidence type="ECO:0000256" key="6">
    <source>
        <dbReference type="SAM" id="MobiDB-lite"/>
    </source>
</evidence>
<dbReference type="PANTHER" id="PTHR43289">
    <property type="entry name" value="MITOGEN-ACTIVATED PROTEIN KINASE KINASE KINASE 20-RELATED"/>
    <property type="match status" value="1"/>
</dbReference>
<feature type="compositionally biased region" description="Pro residues" evidence="6">
    <location>
        <begin position="342"/>
        <end position="351"/>
    </location>
</feature>
<dbReference type="PROSITE" id="PS00108">
    <property type="entry name" value="PROTEIN_KINASE_ST"/>
    <property type="match status" value="1"/>
</dbReference>
<evidence type="ECO:0000259" key="8">
    <source>
        <dbReference type="PROSITE" id="PS50011"/>
    </source>
</evidence>
<dbReference type="Pfam" id="PF00069">
    <property type="entry name" value="Pkinase"/>
    <property type="match status" value="1"/>
</dbReference>
<dbReference type="Gene3D" id="3.30.200.20">
    <property type="entry name" value="Phosphorylase Kinase, domain 1"/>
    <property type="match status" value="1"/>
</dbReference>
<keyword evidence="7" id="KW-1133">Transmembrane helix</keyword>
<keyword evidence="4 5" id="KW-0067">ATP-binding</keyword>
<keyword evidence="3" id="KW-0418">Kinase</keyword>
<dbReference type="EMBL" id="BAABFX010000042">
    <property type="protein sequence ID" value="GAA4401614.1"/>
    <property type="molecule type" value="Genomic_DNA"/>
</dbReference>
<evidence type="ECO:0000313" key="9">
    <source>
        <dbReference type="EMBL" id="GAA4401614.1"/>
    </source>
</evidence>
<keyword evidence="7" id="KW-0472">Membrane</keyword>
<evidence type="ECO:0000313" key="10">
    <source>
        <dbReference type="Proteomes" id="UP001500390"/>
    </source>
</evidence>
<dbReference type="SUPFAM" id="SSF56112">
    <property type="entry name" value="Protein kinase-like (PK-like)"/>
    <property type="match status" value="1"/>
</dbReference>
<keyword evidence="10" id="KW-1185">Reference proteome</keyword>
<organism evidence="9 10">
    <name type="scientific">Ornithinibacter aureus</name>
    <dbReference type="NCBI Taxonomy" id="622664"/>
    <lineage>
        <taxon>Bacteria</taxon>
        <taxon>Bacillati</taxon>
        <taxon>Actinomycetota</taxon>
        <taxon>Actinomycetes</taxon>
        <taxon>Micrococcales</taxon>
        <taxon>Intrasporangiaceae</taxon>
        <taxon>Ornithinibacter</taxon>
    </lineage>
</organism>
<dbReference type="PANTHER" id="PTHR43289:SF34">
    <property type="entry name" value="SERINE_THREONINE-PROTEIN KINASE YBDM-RELATED"/>
    <property type="match status" value="1"/>
</dbReference>
<dbReference type="InterPro" id="IPR011009">
    <property type="entry name" value="Kinase-like_dom_sf"/>
</dbReference>
<evidence type="ECO:0000256" key="1">
    <source>
        <dbReference type="ARBA" id="ARBA00022679"/>
    </source>
</evidence>
<feature type="region of interest" description="Disordered" evidence="6">
    <location>
        <begin position="1"/>
        <end position="27"/>
    </location>
</feature>
<feature type="transmembrane region" description="Helical" evidence="7">
    <location>
        <begin position="572"/>
        <end position="591"/>
    </location>
</feature>
<accession>A0ABP8K6X8</accession>
<keyword evidence="1" id="KW-0808">Transferase</keyword>
<dbReference type="CDD" id="cd14014">
    <property type="entry name" value="STKc_PknB_like"/>
    <property type="match status" value="1"/>
</dbReference>
<keyword evidence="2 5" id="KW-0547">Nucleotide-binding</keyword>
<gene>
    <name evidence="9" type="ORF">GCM10023153_30110</name>
</gene>
<dbReference type="PROSITE" id="PS00107">
    <property type="entry name" value="PROTEIN_KINASE_ATP"/>
    <property type="match status" value="1"/>
</dbReference>
<evidence type="ECO:0000256" key="2">
    <source>
        <dbReference type="ARBA" id="ARBA00022741"/>
    </source>
</evidence>
<feature type="compositionally biased region" description="Acidic residues" evidence="6">
    <location>
        <begin position="14"/>
        <end position="23"/>
    </location>
</feature>
<feature type="transmembrane region" description="Helical" evidence="7">
    <location>
        <begin position="492"/>
        <end position="518"/>
    </location>
</feature>
<proteinExistence type="predicted"/>
<feature type="binding site" evidence="5">
    <location>
        <position position="61"/>
    </location>
    <ligand>
        <name>ATP</name>
        <dbReference type="ChEBI" id="CHEBI:30616"/>
    </ligand>
</feature>
<evidence type="ECO:0000256" key="7">
    <source>
        <dbReference type="SAM" id="Phobius"/>
    </source>
</evidence>
<feature type="domain" description="Protein kinase" evidence="8">
    <location>
        <begin position="33"/>
        <end position="285"/>
    </location>
</feature>
<dbReference type="InterPro" id="IPR017441">
    <property type="entry name" value="Protein_kinase_ATP_BS"/>
</dbReference>
<feature type="region of interest" description="Disordered" evidence="6">
    <location>
        <begin position="331"/>
        <end position="351"/>
    </location>
</feature>
<dbReference type="PROSITE" id="PS50011">
    <property type="entry name" value="PROTEIN_KINASE_DOM"/>
    <property type="match status" value="1"/>
</dbReference>
<name>A0ABP8K6X8_9MICO</name>
<dbReference type="InterPro" id="IPR000719">
    <property type="entry name" value="Prot_kinase_dom"/>
</dbReference>
<reference evidence="10" key="1">
    <citation type="journal article" date="2019" name="Int. J. Syst. Evol. Microbiol.">
        <title>The Global Catalogue of Microorganisms (GCM) 10K type strain sequencing project: providing services to taxonomists for standard genome sequencing and annotation.</title>
        <authorList>
            <consortium name="The Broad Institute Genomics Platform"/>
            <consortium name="The Broad Institute Genome Sequencing Center for Infectious Disease"/>
            <person name="Wu L."/>
            <person name="Ma J."/>
        </authorList>
    </citation>
    <scope>NUCLEOTIDE SEQUENCE [LARGE SCALE GENOMIC DNA]</scope>
    <source>
        <strain evidence="10">JCM 17738</strain>
    </source>
</reference>
<sequence length="613" mass="63086">MVPMTADAIADGPVPDDAEELEEPREHTRLGQYRLVQRIGEGGMGVVHLALDRHGRAVALKVLRPHIALDPDARTRLAREVNSLSRVSSPFVAPIIDADVEGPRPYIVTRYVPGPSLDEQVAERGLLPPAELYRVAHGLAEALDAIHGAGVIHRDVKPANVLLVDGEPVLIDFGIAHVADDVRLTMAGLVMGTPGYLAPEVISGQDVTPATDWWGWAATTAFAAGGVPPFGRGAMSAVLARVAQGEPDLLAVDPRIEPLLYAALAPDPAQRPHHHEVVAALESYAHGAPATAAIEVRRVRPPTQVLAVVPTSVMQPAPPAAPAVAVAPTGPPVAPPAARAPAGPPVAPPAAPALVPPPPQWASAPAPVQPPPGYHQHLPAPAPVPGQVAGPVPESESDWDAARQGLGPYADPRIGRPSRAGTLLALLALLGSLSAAAPVVAAMALLGWIALARTADRSVTSLVMRRHERGARSSDVAVAVASSPWHLVVGTIGALLTAVLPLFVGLCALFATALVLGIASGADVSTGQTIPLVAAGIFAGLTAWWGPGGASLRRGSRSIVRGISPGETMRQVLAALLLVAAAGILAVTVTGDGATWWPRTTAPSWVDTTVPAP</sequence>